<evidence type="ECO:0000313" key="8">
    <source>
        <dbReference type="EMBL" id="MSS15260.1"/>
    </source>
</evidence>
<dbReference type="SUPFAM" id="SSF75005">
    <property type="entry name" value="Arabinanase/levansucrase/invertase"/>
    <property type="match status" value="1"/>
</dbReference>
<keyword evidence="2" id="KW-0858">Xylan degradation</keyword>
<evidence type="ECO:0000256" key="4">
    <source>
        <dbReference type="ARBA" id="ARBA00023277"/>
    </source>
</evidence>
<proteinExistence type="inferred from homology"/>
<dbReference type="CDD" id="cd18620">
    <property type="entry name" value="GH43_XylA-like"/>
    <property type="match status" value="1"/>
</dbReference>
<dbReference type="Pfam" id="PF04616">
    <property type="entry name" value="Glyco_hydro_43"/>
    <property type="match status" value="1"/>
</dbReference>
<feature type="site" description="Important for catalytic activity, responsible for pKa modulation of the active site Glu and correct orientation of both the proton donor and substrate" evidence="6">
    <location>
        <position position="139"/>
    </location>
</feature>
<dbReference type="AlphaFoldDB" id="A0A6L5X4X7"/>
<gene>
    <name evidence="8" type="ORF">FYJ35_09475</name>
</gene>
<keyword evidence="4" id="KW-0119">Carbohydrate metabolism</keyword>
<protein>
    <submittedName>
        <fullName evidence="8">Family 43 glycosylhydrolase</fullName>
    </submittedName>
</protein>
<dbReference type="PANTHER" id="PTHR43772:SF2">
    <property type="entry name" value="PUTATIVE (AFU_ORTHOLOGUE AFUA_2G04480)-RELATED"/>
    <property type="match status" value="1"/>
</dbReference>
<dbReference type="GO" id="GO:0045493">
    <property type="term" value="P:xylan catabolic process"/>
    <property type="evidence" value="ECO:0007669"/>
    <property type="project" value="UniProtKB-KW"/>
</dbReference>
<evidence type="ECO:0000256" key="1">
    <source>
        <dbReference type="ARBA" id="ARBA00009865"/>
    </source>
</evidence>
<dbReference type="InterPro" id="IPR052176">
    <property type="entry name" value="Glycosyl_Hydrlase_43_Enz"/>
</dbReference>
<dbReference type="Proteomes" id="UP000481852">
    <property type="component" value="Unassembled WGS sequence"/>
</dbReference>
<evidence type="ECO:0000256" key="7">
    <source>
        <dbReference type="RuleBase" id="RU361187"/>
    </source>
</evidence>
<organism evidence="8 9">
    <name type="scientific">Porcincola intestinalis</name>
    <dbReference type="NCBI Taxonomy" id="2606632"/>
    <lineage>
        <taxon>Bacteria</taxon>
        <taxon>Bacillati</taxon>
        <taxon>Bacillota</taxon>
        <taxon>Clostridia</taxon>
        <taxon>Lachnospirales</taxon>
        <taxon>Lachnospiraceae</taxon>
        <taxon>Porcincola</taxon>
    </lineage>
</organism>
<evidence type="ECO:0000256" key="3">
    <source>
        <dbReference type="ARBA" id="ARBA00022801"/>
    </source>
</evidence>
<reference evidence="8 9" key="1">
    <citation type="submission" date="2019-08" db="EMBL/GenBank/DDBJ databases">
        <title>In-depth cultivation of the pig gut microbiome towards novel bacterial diversity and tailored functional studies.</title>
        <authorList>
            <person name="Wylensek D."/>
            <person name="Hitch T.C.A."/>
            <person name="Clavel T."/>
        </authorList>
    </citation>
    <scope>NUCLEOTIDE SEQUENCE [LARGE SCALE GENOMIC DNA]</scope>
    <source>
        <strain evidence="8 9">Oil+RF-744-WCA-WT-11</strain>
    </source>
</reference>
<evidence type="ECO:0000256" key="2">
    <source>
        <dbReference type="ARBA" id="ARBA00022651"/>
    </source>
</evidence>
<keyword evidence="9" id="KW-1185">Reference proteome</keyword>
<dbReference type="InterPro" id="IPR023296">
    <property type="entry name" value="Glyco_hydro_beta-prop_sf"/>
</dbReference>
<name>A0A6L5X4X7_9FIRM</name>
<evidence type="ECO:0000256" key="5">
    <source>
        <dbReference type="ARBA" id="ARBA00023295"/>
    </source>
</evidence>
<comment type="similarity">
    <text evidence="1 7">Belongs to the glycosyl hydrolase 43 family.</text>
</comment>
<keyword evidence="5 7" id="KW-0326">Glycosidase</keyword>
<dbReference type="InterPro" id="IPR006710">
    <property type="entry name" value="Glyco_hydro_43"/>
</dbReference>
<dbReference type="GO" id="GO:0004553">
    <property type="term" value="F:hydrolase activity, hydrolyzing O-glycosyl compounds"/>
    <property type="evidence" value="ECO:0007669"/>
    <property type="project" value="InterPro"/>
</dbReference>
<dbReference type="RefSeq" id="WP_154525934.1">
    <property type="nucleotide sequence ID" value="NZ_VULZ01000010.1"/>
</dbReference>
<evidence type="ECO:0000256" key="6">
    <source>
        <dbReference type="PIRSR" id="PIRSR606710-2"/>
    </source>
</evidence>
<accession>A0A6L5X4X7</accession>
<sequence>MKNLVMNPYLPLDEHIPDGEPHVFQNRLYLFGSHDRENGKEFCELDYVTWSAPADDLSDWRYEGVIYRKDQDPYNLDKLPMYAPDVVQGRDGRYYLYYCIKFQDSIHAAVSDKPQGPYRFYGQVHYKDGRVMSENQPYDPSVICTEEGNFLYFGFAPCMINIPRYKSQDLKGGSVVRLADDMLTVLEGPEVVLPSEKYAAGTSFEADPYFEGPSIRKIHGMYYLVYSSVHTHRLCYATSSRPMSGFQYRGCIISNTDVGYRGRREEDQLNSGGNNHGGLVEVDGQWYIFYHRHTSLTQYNRQACAERISIKEDGSIPQVCVTTSGLNEKRLPGVGTYPAVYCCNLTNGHMGALNSLGRSNKEADFPYLTRDEDGRYVSNISSGTIVGYKYFDLGETHQIRIRFRGTGGNHADGVIRIFTEIDAPDTACRGEIRVKTEAADRTVPEGTFMKAEGGVQFRDNDQELYLRYAGSGAIDLMDMELME</sequence>
<keyword evidence="3 7" id="KW-0378">Hydrolase</keyword>
<dbReference type="PANTHER" id="PTHR43772">
    <property type="entry name" value="ENDO-1,4-BETA-XYLANASE"/>
    <property type="match status" value="1"/>
</dbReference>
<dbReference type="Gene3D" id="2.115.10.20">
    <property type="entry name" value="Glycosyl hydrolase domain, family 43"/>
    <property type="match status" value="1"/>
</dbReference>
<dbReference type="EMBL" id="VULZ01000010">
    <property type="protein sequence ID" value="MSS15260.1"/>
    <property type="molecule type" value="Genomic_DNA"/>
</dbReference>
<comment type="caution">
    <text evidence="8">The sequence shown here is derived from an EMBL/GenBank/DDBJ whole genome shotgun (WGS) entry which is preliminary data.</text>
</comment>
<evidence type="ECO:0000313" key="9">
    <source>
        <dbReference type="Proteomes" id="UP000481852"/>
    </source>
</evidence>
<keyword evidence="2" id="KW-0624">Polysaccharide degradation</keyword>